<accession>A0A0F9PQP0</accession>
<name>A0A0F9PQP0_9ZZZZ</name>
<comment type="caution">
    <text evidence="2">The sequence shown here is derived from an EMBL/GenBank/DDBJ whole genome shotgun (WGS) entry which is preliminary data.</text>
</comment>
<reference evidence="2" key="1">
    <citation type="journal article" date="2015" name="Nature">
        <title>Complex archaea that bridge the gap between prokaryotes and eukaryotes.</title>
        <authorList>
            <person name="Spang A."/>
            <person name="Saw J.H."/>
            <person name="Jorgensen S.L."/>
            <person name="Zaremba-Niedzwiedzka K."/>
            <person name="Martijn J."/>
            <person name="Lind A.E."/>
            <person name="van Eijk R."/>
            <person name="Schleper C."/>
            <person name="Guy L."/>
            <person name="Ettema T.J."/>
        </authorList>
    </citation>
    <scope>NUCLEOTIDE SEQUENCE</scope>
</reference>
<feature type="compositionally biased region" description="Polar residues" evidence="1">
    <location>
        <begin position="1"/>
        <end position="20"/>
    </location>
</feature>
<sequence length="136" mass="15264">MKAQSYSIQWKNSRGETQTGPELWTHGDFVLDMVSESLTQIEAPRLKTYQEALELATNMNTSPEFNNTTHKVIIYKGKNRADKPAPTGAIEGFTPVFLLPSAKIGRPRNSYGDVKFQIDIAPYREPTIFRCTALVA</sequence>
<evidence type="ECO:0000313" key="2">
    <source>
        <dbReference type="EMBL" id="KKN32529.1"/>
    </source>
</evidence>
<proteinExistence type="predicted"/>
<dbReference type="AlphaFoldDB" id="A0A0F9PQP0"/>
<organism evidence="2">
    <name type="scientific">marine sediment metagenome</name>
    <dbReference type="NCBI Taxonomy" id="412755"/>
    <lineage>
        <taxon>unclassified sequences</taxon>
        <taxon>metagenomes</taxon>
        <taxon>ecological metagenomes</taxon>
    </lineage>
</organism>
<gene>
    <name evidence="2" type="ORF">LCGC14_0812940</name>
</gene>
<protein>
    <submittedName>
        <fullName evidence="2">Uncharacterized protein</fullName>
    </submittedName>
</protein>
<feature type="region of interest" description="Disordered" evidence="1">
    <location>
        <begin position="1"/>
        <end position="21"/>
    </location>
</feature>
<evidence type="ECO:0000256" key="1">
    <source>
        <dbReference type="SAM" id="MobiDB-lite"/>
    </source>
</evidence>
<dbReference type="EMBL" id="LAZR01002246">
    <property type="protein sequence ID" value="KKN32529.1"/>
    <property type="molecule type" value="Genomic_DNA"/>
</dbReference>